<keyword evidence="10 15" id="KW-0949">S-adenosyl-L-methionine</keyword>
<dbReference type="HAMAP" id="MF_00605">
    <property type="entry name" value="TrmD"/>
    <property type="match status" value="1"/>
</dbReference>
<evidence type="ECO:0000256" key="7">
    <source>
        <dbReference type="ARBA" id="ARBA00022490"/>
    </source>
</evidence>
<dbReference type="STRING" id="1678840.ATC1_131696"/>
<dbReference type="CDD" id="cd18080">
    <property type="entry name" value="TrmD-like"/>
    <property type="match status" value="1"/>
</dbReference>
<dbReference type="PATRIC" id="fig|1678840.3.peg.3213"/>
<dbReference type="NCBIfam" id="NF000648">
    <property type="entry name" value="PRK00026.1"/>
    <property type="match status" value="1"/>
</dbReference>
<dbReference type="Pfam" id="PF01746">
    <property type="entry name" value="tRNA_m1G_MT"/>
    <property type="match status" value="1"/>
</dbReference>
<dbReference type="PANTHER" id="PTHR46417">
    <property type="entry name" value="TRNA (GUANINE-N(1)-)-METHYLTRANSFERASE"/>
    <property type="match status" value="1"/>
</dbReference>
<dbReference type="GO" id="GO:0002939">
    <property type="term" value="P:tRNA N1-guanine methylation"/>
    <property type="evidence" value="ECO:0007669"/>
    <property type="project" value="TreeGrafter"/>
</dbReference>
<evidence type="ECO:0000256" key="16">
    <source>
        <dbReference type="PIRSR" id="PIRSR000386-1"/>
    </source>
</evidence>
<accession>A0A0S7BWV2</accession>
<evidence type="ECO:0000256" key="1">
    <source>
        <dbReference type="ARBA" id="ARBA00002634"/>
    </source>
</evidence>
<sequence>MKFDVFSLFPQVFNDYLNSSILLKAIENQLIEVAVHDIRDWASGKHHVTDEPPYGGGGGMVMKPEPVFHAIEGVLGVPPECPIILLTPQGRVFTQKDAQNFARIPHVALLCGRYEGFDERIRQHLVTDEISIGDYVLTGGELPALVLIDAISRNISGVLGDPDGAQDDSHAENLLEYPHYTRPENFRGWKVPEILLSGNHALIADWRREQSLRRTWERRPDLLEKAALSAADYAKLKKIGWKPAEKETDQS</sequence>
<evidence type="ECO:0000256" key="12">
    <source>
        <dbReference type="ARBA" id="ARBA00029736"/>
    </source>
</evidence>
<dbReference type="InterPro" id="IPR029026">
    <property type="entry name" value="tRNA_m1G_MTases_N"/>
</dbReference>
<dbReference type="InterPro" id="IPR002649">
    <property type="entry name" value="tRNA_m1G_MeTrfase_TrmD"/>
</dbReference>
<comment type="subcellular location">
    <subcellularLocation>
        <location evidence="2 15 17">Cytoplasm</location>
    </subcellularLocation>
</comment>
<evidence type="ECO:0000256" key="2">
    <source>
        <dbReference type="ARBA" id="ARBA00004496"/>
    </source>
</evidence>
<keyword evidence="9 15" id="KW-0808">Transferase</keyword>
<proteinExistence type="inferred from homology"/>
<dbReference type="EMBL" id="DF968181">
    <property type="protein sequence ID" value="GAP41700.1"/>
    <property type="molecule type" value="Genomic_DNA"/>
</dbReference>
<comment type="function">
    <text evidence="1 15 17">Specifically methylates guanosine-37 in various tRNAs.</text>
</comment>
<dbReference type="OrthoDB" id="9807416at2"/>
<keyword evidence="7 15" id="KW-0963">Cytoplasm</keyword>
<evidence type="ECO:0000256" key="5">
    <source>
        <dbReference type="ARBA" id="ARBA00012807"/>
    </source>
</evidence>
<dbReference type="Proteomes" id="UP000053370">
    <property type="component" value="Unassembled WGS sequence"/>
</dbReference>
<evidence type="ECO:0000256" key="13">
    <source>
        <dbReference type="ARBA" id="ARBA00033392"/>
    </source>
</evidence>
<evidence type="ECO:0000256" key="14">
    <source>
        <dbReference type="ARBA" id="ARBA00047783"/>
    </source>
</evidence>
<dbReference type="Gene3D" id="3.40.1280.10">
    <property type="match status" value="1"/>
</dbReference>
<keyword evidence="11 15" id="KW-0819">tRNA processing</keyword>
<comment type="subunit">
    <text evidence="4 15 17">Homodimer.</text>
</comment>
<dbReference type="Gene3D" id="1.10.1270.20">
    <property type="entry name" value="tRNA(m1g37)methyltransferase, domain 2"/>
    <property type="match status" value="1"/>
</dbReference>
<dbReference type="FunFam" id="3.40.1280.10:FF:000001">
    <property type="entry name" value="tRNA (guanine-N(1)-)-methyltransferase"/>
    <property type="match status" value="1"/>
</dbReference>
<dbReference type="EC" id="2.1.1.228" evidence="5 15"/>
<dbReference type="GO" id="GO:0005829">
    <property type="term" value="C:cytosol"/>
    <property type="evidence" value="ECO:0007669"/>
    <property type="project" value="TreeGrafter"/>
</dbReference>
<gene>
    <name evidence="15" type="primary">trmD</name>
    <name evidence="19" type="ORF">ATC1_131696</name>
</gene>
<dbReference type="InterPro" id="IPR029028">
    <property type="entry name" value="Alpha/beta_knot_MTases"/>
</dbReference>
<reference evidence="19" key="1">
    <citation type="journal article" date="2015" name="Genome Announc.">
        <title>Draft Genome Sequence of Anaerolineae Strain TC1, a Novel Isolate from a Methanogenic Wastewater Treatment System.</title>
        <authorList>
            <person name="Matsuura N."/>
            <person name="Tourlousse D.M."/>
            <person name="Sun L."/>
            <person name="Toyonaga M."/>
            <person name="Kuroda K."/>
            <person name="Ohashi A."/>
            <person name="Cruz R."/>
            <person name="Yamaguchi T."/>
            <person name="Sekiguchi Y."/>
        </authorList>
    </citation>
    <scope>NUCLEOTIDE SEQUENCE [LARGE SCALE GENOMIC DNA]</scope>
    <source>
        <strain evidence="19">TC1</strain>
    </source>
</reference>
<evidence type="ECO:0000256" key="3">
    <source>
        <dbReference type="ARBA" id="ARBA00007630"/>
    </source>
</evidence>
<evidence type="ECO:0000256" key="17">
    <source>
        <dbReference type="RuleBase" id="RU003464"/>
    </source>
</evidence>
<evidence type="ECO:0000256" key="15">
    <source>
        <dbReference type="HAMAP-Rule" id="MF_00605"/>
    </source>
</evidence>
<evidence type="ECO:0000256" key="9">
    <source>
        <dbReference type="ARBA" id="ARBA00022679"/>
    </source>
</evidence>
<dbReference type="PIRSF" id="PIRSF000386">
    <property type="entry name" value="tRNA_mtase"/>
    <property type="match status" value="1"/>
</dbReference>
<protein>
    <recommendedName>
        <fullName evidence="6 15">tRNA (guanine-N(1)-)-methyltransferase</fullName>
        <ecNumber evidence="5 15">2.1.1.228</ecNumber>
    </recommendedName>
    <alternativeName>
        <fullName evidence="12 15">M1G-methyltransferase</fullName>
    </alternativeName>
    <alternativeName>
        <fullName evidence="13 15">tRNA [GM37] methyltransferase</fullName>
    </alternativeName>
</protein>
<dbReference type="NCBIfam" id="TIGR00088">
    <property type="entry name" value="trmD"/>
    <property type="match status" value="1"/>
</dbReference>
<dbReference type="GO" id="GO:0052906">
    <property type="term" value="F:tRNA (guanine(37)-N1)-methyltransferase activity"/>
    <property type="evidence" value="ECO:0007669"/>
    <property type="project" value="UniProtKB-UniRule"/>
</dbReference>
<comment type="catalytic activity">
    <reaction evidence="14 15 17">
        <text>guanosine(37) in tRNA + S-adenosyl-L-methionine = N(1)-methylguanosine(37) in tRNA + S-adenosyl-L-homocysteine + H(+)</text>
        <dbReference type="Rhea" id="RHEA:36899"/>
        <dbReference type="Rhea" id="RHEA-COMP:10145"/>
        <dbReference type="Rhea" id="RHEA-COMP:10147"/>
        <dbReference type="ChEBI" id="CHEBI:15378"/>
        <dbReference type="ChEBI" id="CHEBI:57856"/>
        <dbReference type="ChEBI" id="CHEBI:59789"/>
        <dbReference type="ChEBI" id="CHEBI:73542"/>
        <dbReference type="ChEBI" id="CHEBI:74269"/>
        <dbReference type="EC" id="2.1.1.228"/>
    </reaction>
</comment>
<evidence type="ECO:0000256" key="8">
    <source>
        <dbReference type="ARBA" id="ARBA00022603"/>
    </source>
</evidence>
<dbReference type="SUPFAM" id="SSF75217">
    <property type="entry name" value="alpha/beta knot"/>
    <property type="match status" value="1"/>
</dbReference>
<dbReference type="InterPro" id="IPR023148">
    <property type="entry name" value="tRNA_m1G_MeTrfase_C_sf"/>
</dbReference>
<evidence type="ECO:0000256" key="4">
    <source>
        <dbReference type="ARBA" id="ARBA00011738"/>
    </source>
</evidence>
<keyword evidence="8 15" id="KW-0489">Methyltransferase</keyword>
<dbReference type="InterPro" id="IPR016009">
    <property type="entry name" value="tRNA_MeTrfase_TRMD/TRM10"/>
</dbReference>
<evidence type="ECO:0000256" key="10">
    <source>
        <dbReference type="ARBA" id="ARBA00022691"/>
    </source>
</evidence>
<feature type="domain" description="tRNA methyltransferase TRMD/TRM10-type" evidence="18">
    <location>
        <begin position="1"/>
        <end position="225"/>
    </location>
</feature>
<evidence type="ECO:0000259" key="18">
    <source>
        <dbReference type="Pfam" id="PF01746"/>
    </source>
</evidence>
<evidence type="ECO:0000313" key="19">
    <source>
        <dbReference type="EMBL" id="GAP41700.1"/>
    </source>
</evidence>
<name>A0A0S7BWV2_9CHLR</name>
<feature type="binding site" evidence="15 16">
    <location>
        <begin position="132"/>
        <end position="137"/>
    </location>
    <ligand>
        <name>S-adenosyl-L-methionine</name>
        <dbReference type="ChEBI" id="CHEBI:59789"/>
    </ligand>
</feature>
<dbReference type="FunFam" id="1.10.1270.20:FF:000001">
    <property type="entry name" value="tRNA (guanine-N(1)-)-methyltransferase"/>
    <property type="match status" value="1"/>
</dbReference>
<evidence type="ECO:0000256" key="11">
    <source>
        <dbReference type="ARBA" id="ARBA00022694"/>
    </source>
</evidence>
<comment type="similarity">
    <text evidence="3 15 17">Belongs to the RNA methyltransferase TrmD family.</text>
</comment>
<keyword evidence="20" id="KW-1185">Reference proteome</keyword>
<evidence type="ECO:0000313" key="20">
    <source>
        <dbReference type="Proteomes" id="UP000053370"/>
    </source>
</evidence>
<feature type="binding site" evidence="15 16">
    <location>
        <position position="112"/>
    </location>
    <ligand>
        <name>S-adenosyl-L-methionine</name>
        <dbReference type="ChEBI" id="CHEBI:59789"/>
    </ligand>
</feature>
<dbReference type="RefSeq" id="WP_062283453.1">
    <property type="nucleotide sequence ID" value="NZ_DF968181.1"/>
</dbReference>
<dbReference type="AlphaFoldDB" id="A0A0S7BWV2"/>
<evidence type="ECO:0000256" key="6">
    <source>
        <dbReference type="ARBA" id="ARBA00014679"/>
    </source>
</evidence>
<organism evidence="19">
    <name type="scientific">Flexilinea flocculi</name>
    <dbReference type="NCBI Taxonomy" id="1678840"/>
    <lineage>
        <taxon>Bacteria</taxon>
        <taxon>Bacillati</taxon>
        <taxon>Chloroflexota</taxon>
        <taxon>Anaerolineae</taxon>
        <taxon>Anaerolineales</taxon>
        <taxon>Anaerolineaceae</taxon>
        <taxon>Flexilinea</taxon>
    </lineage>
</organism>
<dbReference type="PANTHER" id="PTHR46417:SF1">
    <property type="entry name" value="TRNA (GUANINE-N(1)-)-METHYLTRANSFERASE"/>
    <property type="match status" value="1"/>
</dbReference>